<name>A0A9D4HDJ1_DREPO</name>
<protein>
    <submittedName>
        <fullName evidence="1">Uncharacterized protein</fullName>
    </submittedName>
</protein>
<comment type="caution">
    <text evidence="1">The sequence shown here is derived from an EMBL/GenBank/DDBJ whole genome shotgun (WGS) entry which is preliminary data.</text>
</comment>
<proteinExistence type="predicted"/>
<accession>A0A9D4HDJ1</accession>
<evidence type="ECO:0000313" key="1">
    <source>
        <dbReference type="EMBL" id="KAH3831389.1"/>
    </source>
</evidence>
<dbReference type="AlphaFoldDB" id="A0A9D4HDJ1"/>
<evidence type="ECO:0000313" key="2">
    <source>
        <dbReference type="Proteomes" id="UP000828390"/>
    </source>
</evidence>
<gene>
    <name evidence="1" type="ORF">DPMN_104656</name>
</gene>
<reference evidence="1" key="2">
    <citation type="submission" date="2020-11" db="EMBL/GenBank/DDBJ databases">
        <authorList>
            <person name="McCartney M.A."/>
            <person name="Auch B."/>
            <person name="Kono T."/>
            <person name="Mallez S."/>
            <person name="Becker A."/>
            <person name="Gohl D.M."/>
            <person name="Silverstein K.A.T."/>
            <person name="Koren S."/>
            <person name="Bechman K.B."/>
            <person name="Herman A."/>
            <person name="Abrahante J.E."/>
            <person name="Garbe J."/>
        </authorList>
    </citation>
    <scope>NUCLEOTIDE SEQUENCE</scope>
    <source>
        <strain evidence="1">Duluth1</strain>
        <tissue evidence="1">Whole animal</tissue>
    </source>
</reference>
<keyword evidence="2" id="KW-1185">Reference proteome</keyword>
<dbReference type="EMBL" id="JAIWYP010000004">
    <property type="protein sequence ID" value="KAH3831389.1"/>
    <property type="molecule type" value="Genomic_DNA"/>
</dbReference>
<sequence>MFRSLSHLRFVAGWLEKLATNIHEPYVTDSGPSVKTFYITALYFSSPPSPKMFSIFAMLLGSFLSQFESLHDDGDNDDGGDDDDTLSYTLASNLYYPASVEKLAIRRRLRRLTQMTTKRLGRSTFHRNKRLVIYRPTKVREDSPLMSAHRSGRPEINAVMT</sequence>
<organism evidence="1 2">
    <name type="scientific">Dreissena polymorpha</name>
    <name type="common">Zebra mussel</name>
    <name type="synonym">Mytilus polymorpha</name>
    <dbReference type="NCBI Taxonomy" id="45954"/>
    <lineage>
        <taxon>Eukaryota</taxon>
        <taxon>Metazoa</taxon>
        <taxon>Spiralia</taxon>
        <taxon>Lophotrochozoa</taxon>
        <taxon>Mollusca</taxon>
        <taxon>Bivalvia</taxon>
        <taxon>Autobranchia</taxon>
        <taxon>Heteroconchia</taxon>
        <taxon>Euheterodonta</taxon>
        <taxon>Imparidentia</taxon>
        <taxon>Neoheterodontei</taxon>
        <taxon>Myida</taxon>
        <taxon>Dreissenoidea</taxon>
        <taxon>Dreissenidae</taxon>
        <taxon>Dreissena</taxon>
    </lineage>
</organism>
<reference evidence="1" key="1">
    <citation type="journal article" date="2019" name="bioRxiv">
        <title>The Genome of the Zebra Mussel, Dreissena polymorpha: A Resource for Invasive Species Research.</title>
        <authorList>
            <person name="McCartney M.A."/>
            <person name="Auch B."/>
            <person name="Kono T."/>
            <person name="Mallez S."/>
            <person name="Zhang Y."/>
            <person name="Obille A."/>
            <person name="Becker A."/>
            <person name="Abrahante J.E."/>
            <person name="Garbe J."/>
            <person name="Badalamenti J.P."/>
            <person name="Herman A."/>
            <person name="Mangelson H."/>
            <person name="Liachko I."/>
            <person name="Sullivan S."/>
            <person name="Sone E.D."/>
            <person name="Koren S."/>
            <person name="Silverstein K.A.T."/>
            <person name="Beckman K.B."/>
            <person name="Gohl D.M."/>
        </authorList>
    </citation>
    <scope>NUCLEOTIDE SEQUENCE</scope>
    <source>
        <strain evidence="1">Duluth1</strain>
        <tissue evidence="1">Whole animal</tissue>
    </source>
</reference>
<dbReference type="Proteomes" id="UP000828390">
    <property type="component" value="Unassembled WGS sequence"/>
</dbReference>